<dbReference type="Pfam" id="PF07734">
    <property type="entry name" value="FBA_1"/>
    <property type="match status" value="1"/>
</dbReference>
<dbReference type="PANTHER" id="PTHR31672:SF13">
    <property type="entry name" value="F-BOX PROTEIN CPR30-LIKE"/>
    <property type="match status" value="1"/>
</dbReference>
<dbReference type="PANTHER" id="PTHR31672">
    <property type="entry name" value="BNACNNG10540D PROTEIN"/>
    <property type="match status" value="1"/>
</dbReference>
<evidence type="ECO:0000313" key="3">
    <source>
        <dbReference type="Proteomes" id="UP000823775"/>
    </source>
</evidence>
<dbReference type="InterPro" id="IPR017451">
    <property type="entry name" value="F-box-assoc_interact_dom"/>
</dbReference>
<comment type="caution">
    <text evidence="2">The sequence shown here is derived from an EMBL/GenBank/DDBJ whole genome shotgun (WGS) entry which is preliminary data.</text>
</comment>
<name>A0ABS8UNI0_DATST</name>
<dbReference type="Proteomes" id="UP000823775">
    <property type="component" value="Unassembled WGS sequence"/>
</dbReference>
<protein>
    <recommendedName>
        <fullName evidence="1">F-box associated beta-propeller type 1 domain-containing protein</fullName>
    </recommendedName>
</protein>
<keyword evidence="3" id="KW-1185">Reference proteome</keyword>
<proteinExistence type="predicted"/>
<dbReference type="EMBL" id="JACEIK010002233">
    <property type="protein sequence ID" value="MCD9559866.1"/>
    <property type="molecule type" value="Genomic_DNA"/>
</dbReference>
<sequence length="211" mass="23953">MSDYIPDWLLSEILCRLPVESLLRFSTLLGLDFGFDHKTRYFKVANIAYPREANDYYMAPPEVEVYKLSTGLWETVNSKGFNYKLDEDCTSVYFNGAIHWVSHSENEDGEITNNLLVFDLSDETFSEMGLPLMLAHVSSVDLSITLCGEHISVILIPRLSGEIGPLCDSCVVWVMNQYGKLESWMKKFVVDLNGEIDNAVGFTRKWGIEVS</sequence>
<organism evidence="2 3">
    <name type="scientific">Datura stramonium</name>
    <name type="common">Jimsonweed</name>
    <name type="synonym">Common thornapple</name>
    <dbReference type="NCBI Taxonomy" id="4076"/>
    <lineage>
        <taxon>Eukaryota</taxon>
        <taxon>Viridiplantae</taxon>
        <taxon>Streptophyta</taxon>
        <taxon>Embryophyta</taxon>
        <taxon>Tracheophyta</taxon>
        <taxon>Spermatophyta</taxon>
        <taxon>Magnoliopsida</taxon>
        <taxon>eudicotyledons</taxon>
        <taxon>Gunneridae</taxon>
        <taxon>Pentapetalae</taxon>
        <taxon>asterids</taxon>
        <taxon>lamiids</taxon>
        <taxon>Solanales</taxon>
        <taxon>Solanaceae</taxon>
        <taxon>Solanoideae</taxon>
        <taxon>Datureae</taxon>
        <taxon>Datura</taxon>
    </lineage>
</organism>
<gene>
    <name evidence="2" type="ORF">HAX54_018192</name>
</gene>
<accession>A0ABS8UNI0</accession>
<dbReference type="NCBIfam" id="TIGR01640">
    <property type="entry name" value="F_box_assoc_1"/>
    <property type="match status" value="1"/>
</dbReference>
<dbReference type="InterPro" id="IPR006527">
    <property type="entry name" value="F-box-assoc_dom_typ1"/>
</dbReference>
<dbReference type="InterPro" id="IPR050796">
    <property type="entry name" value="SCF_F-box_component"/>
</dbReference>
<evidence type="ECO:0000313" key="2">
    <source>
        <dbReference type="EMBL" id="MCD9559866.1"/>
    </source>
</evidence>
<reference evidence="2 3" key="1">
    <citation type="journal article" date="2021" name="BMC Genomics">
        <title>Datura genome reveals duplications of psychoactive alkaloid biosynthetic genes and high mutation rate following tissue culture.</title>
        <authorList>
            <person name="Rajewski A."/>
            <person name="Carter-House D."/>
            <person name="Stajich J."/>
            <person name="Litt A."/>
        </authorList>
    </citation>
    <scope>NUCLEOTIDE SEQUENCE [LARGE SCALE GENOMIC DNA]</scope>
    <source>
        <strain evidence="2">AR-01</strain>
    </source>
</reference>
<evidence type="ECO:0000259" key="1">
    <source>
        <dbReference type="Pfam" id="PF07734"/>
    </source>
</evidence>
<feature type="domain" description="F-box associated beta-propeller type 1" evidence="1">
    <location>
        <begin position="33"/>
        <end position="196"/>
    </location>
</feature>